<dbReference type="Proteomes" id="UP001234989">
    <property type="component" value="Chromosome 12"/>
</dbReference>
<sequence>MELLKDYDVTIQYHLGKANVVVDALSQKMVSMGSLACLAVSKQTLAKEIQTLESKFMKLGISEKGGVLASTTFIEEIKAKQFEDENFNELRKNTMPGKAQDVVLDAGANANSRMEVGKDSYGFRGWTSQDLGKLAKVYVIDIERLHGVPLYILSDR</sequence>
<reference evidence="1" key="1">
    <citation type="submission" date="2023-08" db="EMBL/GenBank/DDBJ databases">
        <title>A de novo genome assembly of Solanum verrucosum Schlechtendal, a Mexican diploid species geographically isolated from the other diploid A-genome species in potato relatives.</title>
        <authorList>
            <person name="Hosaka K."/>
        </authorList>
    </citation>
    <scope>NUCLEOTIDE SEQUENCE</scope>
    <source>
        <tissue evidence="1">Young leaves</tissue>
    </source>
</reference>
<dbReference type="AlphaFoldDB" id="A0AAF0V6U8"/>
<gene>
    <name evidence="1" type="ORF">MTR67_051599</name>
</gene>
<keyword evidence="2" id="KW-1185">Reference proteome</keyword>
<organism evidence="1 2">
    <name type="scientific">Solanum verrucosum</name>
    <dbReference type="NCBI Taxonomy" id="315347"/>
    <lineage>
        <taxon>Eukaryota</taxon>
        <taxon>Viridiplantae</taxon>
        <taxon>Streptophyta</taxon>
        <taxon>Embryophyta</taxon>
        <taxon>Tracheophyta</taxon>
        <taxon>Spermatophyta</taxon>
        <taxon>Magnoliopsida</taxon>
        <taxon>eudicotyledons</taxon>
        <taxon>Gunneridae</taxon>
        <taxon>Pentapetalae</taxon>
        <taxon>asterids</taxon>
        <taxon>lamiids</taxon>
        <taxon>Solanales</taxon>
        <taxon>Solanaceae</taxon>
        <taxon>Solanoideae</taxon>
        <taxon>Solaneae</taxon>
        <taxon>Solanum</taxon>
    </lineage>
</organism>
<evidence type="ECO:0000313" key="1">
    <source>
        <dbReference type="EMBL" id="WMV58214.1"/>
    </source>
</evidence>
<accession>A0AAF0V6U8</accession>
<evidence type="ECO:0000313" key="2">
    <source>
        <dbReference type="Proteomes" id="UP001234989"/>
    </source>
</evidence>
<feature type="non-terminal residue" evidence="1">
    <location>
        <position position="156"/>
    </location>
</feature>
<name>A0AAF0V6U8_SOLVR</name>
<dbReference type="EMBL" id="CP133623">
    <property type="protein sequence ID" value="WMV58214.1"/>
    <property type="molecule type" value="Genomic_DNA"/>
</dbReference>
<proteinExistence type="predicted"/>
<protein>
    <submittedName>
        <fullName evidence="1">Uncharacterized protein</fullName>
    </submittedName>
</protein>